<dbReference type="InterPro" id="IPR018028">
    <property type="entry name" value="Catalase"/>
</dbReference>
<dbReference type="OrthoDB" id="2379805at2759"/>
<dbReference type="Gene3D" id="2.40.180.10">
    <property type="entry name" value="Catalase core domain"/>
    <property type="match status" value="1"/>
</dbReference>
<sequence length="314" mass="34284">MPLSSDPKTLETSNGIIDTMKAAFGTPPGFRPAHAKGQLITGTFTPTSAASNLTTAHHFNTPSTPITVRFSSSTGIPKIPDTDPNANPRGIAVRFHLPNTPDGKRSHTDIIAHSTKYFPVRTGPEFLGLLHALGGGPEATGKFLSEHPETKRFVEDPKPFPVSLATQTYWAINAIGFVSPSGKTTYGRYRLIPVSGTHVLSEADVGTKDDNYLFSEINSRVTSEPVEFKLVVQLAKDEDVTNDATVLWPDDREVVELGTVKLEKPLGEQESLDEQKKVIFDPNPRTEGLLSSEDPLLDIRANIYLISGRQRREA</sequence>
<dbReference type="CDD" id="cd08153">
    <property type="entry name" value="srpA_like"/>
    <property type="match status" value="1"/>
</dbReference>
<dbReference type="Proteomes" id="UP000799778">
    <property type="component" value="Unassembled WGS sequence"/>
</dbReference>
<gene>
    <name evidence="2" type="ORF">BU24DRAFT_339480</name>
</gene>
<proteinExistence type="predicted"/>
<reference evidence="2" key="1">
    <citation type="journal article" date="2020" name="Stud. Mycol.">
        <title>101 Dothideomycetes genomes: a test case for predicting lifestyles and emergence of pathogens.</title>
        <authorList>
            <person name="Haridas S."/>
            <person name="Albert R."/>
            <person name="Binder M."/>
            <person name="Bloem J."/>
            <person name="Labutti K."/>
            <person name="Salamov A."/>
            <person name="Andreopoulos B."/>
            <person name="Baker S."/>
            <person name="Barry K."/>
            <person name="Bills G."/>
            <person name="Bluhm B."/>
            <person name="Cannon C."/>
            <person name="Castanera R."/>
            <person name="Culley D."/>
            <person name="Daum C."/>
            <person name="Ezra D."/>
            <person name="Gonzalez J."/>
            <person name="Henrissat B."/>
            <person name="Kuo A."/>
            <person name="Liang C."/>
            <person name="Lipzen A."/>
            <person name="Lutzoni F."/>
            <person name="Magnuson J."/>
            <person name="Mondo S."/>
            <person name="Nolan M."/>
            <person name="Ohm R."/>
            <person name="Pangilinan J."/>
            <person name="Park H.-J."/>
            <person name="Ramirez L."/>
            <person name="Alfaro M."/>
            <person name="Sun H."/>
            <person name="Tritt A."/>
            <person name="Yoshinaga Y."/>
            <person name="Zwiers L.-H."/>
            <person name="Turgeon B."/>
            <person name="Goodwin S."/>
            <person name="Spatafora J."/>
            <person name="Crous P."/>
            <person name="Grigoriev I."/>
        </authorList>
    </citation>
    <scope>NUCLEOTIDE SEQUENCE</scope>
    <source>
        <strain evidence="2">CBS 175.79</strain>
    </source>
</reference>
<dbReference type="PROSITE" id="PS51402">
    <property type="entry name" value="CATALASE_3"/>
    <property type="match status" value="1"/>
</dbReference>
<dbReference type="Gene3D" id="1.20.1280.120">
    <property type="match status" value="1"/>
</dbReference>
<dbReference type="GeneID" id="54280580"/>
<evidence type="ECO:0000259" key="1">
    <source>
        <dbReference type="SMART" id="SM01060"/>
    </source>
</evidence>
<dbReference type="PANTHER" id="PTHR11465:SF62">
    <property type="entry name" value="CATALASE T"/>
    <property type="match status" value="1"/>
</dbReference>
<dbReference type="EMBL" id="ML978066">
    <property type="protein sequence ID" value="KAF2022187.1"/>
    <property type="molecule type" value="Genomic_DNA"/>
</dbReference>
<name>A0A6A5YAY1_9PLEO</name>
<evidence type="ECO:0000313" key="2">
    <source>
        <dbReference type="EMBL" id="KAF2022187.1"/>
    </source>
</evidence>
<dbReference type="AlphaFoldDB" id="A0A6A5YAY1"/>
<evidence type="ECO:0000313" key="3">
    <source>
        <dbReference type="Proteomes" id="UP000799778"/>
    </source>
</evidence>
<organism evidence="2 3">
    <name type="scientific">Aaosphaeria arxii CBS 175.79</name>
    <dbReference type="NCBI Taxonomy" id="1450172"/>
    <lineage>
        <taxon>Eukaryota</taxon>
        <taxon>Fungi</taxon>
        <taxon>Dikarya</taxon>
        <taxon>Ascomycota</taxon>
        <taxon>Pezizomycotina</taxon>
        <taxon>Dothideomycetes</taxon>
        <taxon>Pleosporomycetidae</taxon>
        <taxon>Pleosporales</taxon>
        <taxon>Pleosporales incertae sedis</taxon>
        <taxon>Aaosphaeria</taxon>
    </lineage>
</organism>
<dbReference type="GO" id="GO:0005777">
    <property type="term" value="C:peroxisome"/>
    <property type="evidence" value="ECO:0007669"/>
    <property type="project" value="TreeGrafter"/>
</dbReference>
<keyword evidence="3" id="KW-1185">Reference proteome</keyword>
<dbReference type="RefSeq" id="XP_033390526.1">
    <property type="nucleotide sequence ID" value="XM_033523183.1"/>
</dbReference>
<dbReference type="GO" id="GO:0042542">
    <property type="term" value="P:response to hydrogen peroxide"/>
    <property type="evidence" value="ECO:0007669"/>
    <property type="project" value="TreeGrafter"/>
</dbReference>
<dbReference type="InterPro" id="IPR020835">
    <property type="entry name" value="Catalase_sf"/>
</dbReference>
<dbReference type="PIRSF" id="PIRSF000296">
    <property type="entry name" value="SrpA"/>
    <property type="match status" value="1"/>
</dbReference>
<dbReference type="SMART" id="SM01060">
    <property type="entry name" value="Catalase"/>
    <property type="match status" value="1"/>
</dbReference>
<dbReference type="InterPro" id="IPR011614">
    <property type="entry name" value="Catalase_core"/>
</dbReference>
<dbReference type="InterPro" id="IPR024168">
    <property type="entry name" value="Catalase_SrpA-type_pred"/>
</dbReference>
<dbReference type="GO" id="GO:0005739">
    <property type="term" value="C:mitochondrion"/>
    <property type="evidence" value="ECO:0007669"/>
    <property type="project" value="TreeGrafter"/>
</dbReference>
<dbReference type="Pfam" id="PF00199">
    <property type="entry name" value="Catalase"/>
    <property type="match status" value="1"/>
</dbReference>
<dbReference type="PANTHER" id="PTHR11465">
    <property type="entry name" value="CATALASE"/>
    <property type="match status" value="1"/>
</dbReference>
<dbReference type="GO" id="GO:0020037">
    <property type="term" value="F:heme binding"/>
    <property type="evidence" value="ECO:0007669"/>
    <property type="project" value="InterPro"/>
</dbReference>
<feature type="domain" description="Catalase core" evidence="1">
    <location>
        <begin position="11"/>
        <end position="314"/>
    </location>
</feature>
<protein>
    <submittedName>
        <fullName evidence="2">Catalase domain-containing protein</fullName>
    </submittedName>
</protein>
<accession>A0A6A5YAY1</accession>
<dbReference type="GO" id="GO:0042744">
    <property type="term" value="P:hydrogen peroxide catabolic process"/>
    <property type="evidence" value="ECO:0007669"/>
    <property type="project" value="TreeGrafter"/>
</dbReference>
<dbReference type="SUPFAM" id="SSF56634">
    <property type="entry name" value="Heme-dependent catalase-like"/>
    <property type="match status" value="1"/>
</dbReference>
<dbReference type="GO" id="GO:0004096">
    <property type="term" value="F:catalase activity"/>
    <property type="evidence" value="ECO:0007669"/>
    <property type="project" value="InterPro"/>
</dbReference>